<dbReference type="SUPFAM" id="SSF52777">
    <property type="entry name" value="CoA-dependent acyltransferases"/>
    <property type="match status" value="1"/>
</dbReference>
<dbReference type="InterPro" id="IPR000873">
    <property type="entry name" value="AMP-dep_synth/lig_dom"/>
</dbReference>
<dbReference type="GO" id="GO:0044550">
    <property type="term" value="P:secondary metabolite biosynthetic process"/>
    <property type="evidence" value="ECO:0007669"/>
    <property type="project" value="TreeGrafter"/>
</dbReference>
<keyword evidence="2" id="KW-0472">Membrane</keyword>
<keyword evidence="2" id="KW-1133">Transmembrane helix</keyword>
<dbReference type="Gene3D" id="3.30.559.10">
    <property type="entry name" value="Chloramphenicol acetyltransferase-like domain"/>
    <property type="match status" value="1"/>
</dbReference>
<dbReference type="Gene3D" id="3.40.50.12780">
    <property type="entry name" value="N-terminal domain of ligase-like"/>
    <property type="match status" value="1"/>
</dbReference>
<dbReference type="InterPro" id="IPR042099">
    <property type="entry name" value="ANL_N_sf"/>
</dbReference>
<keyword evidence="2" id="KW-0812">Transmembrane</keyword>
<reference evidence="4" key="1">
    <citation type="submission" date="2021-02" db="EMBL/GenBank/DDBJ databases">
        <authorList>
            <person name="Dougan E. K."/>
            <person name="Rhodes N."/>
            <person name="Thang M."/>
            <person name="Chan C."/>
        </authorList>
    </citation>
    <scope>NUCLEOTIDE SEQUENCE</scope>
</reference>
<feature type="transmembrane region" description="Helical" evidence="2">
    <location>
        <begin position="576"/>
        <end position="597"/>
    </location>
</feature>
<dbReference type="SUPFAM" id="SSF56801">
    <property type="entry name" value="Acetyl-CoA synthetase-like"/>
    <property type="match status" value="1"/>
</dbReference>
<gene>
    <name evidence="4" type="primary">NRPS32</name>
    <name evidence="4" type="ORF">SNAT2548_LOCUS5324</name>
</gene>
<evidence type="ECO:0000313" key="5">
    <source>
        <dbReference type="Proteomes" id="UP000604046"/>
    </source>
</evidence>
<organism evidence="4 5">
    <name type="scientific">Symbiodinium natans</name>
    <dbReference type="NCBI Taxonomy" id="878477"/>
    <lineage>
        <taxon>Eukaryota</taxon>
        <taxon>Sar</taxon>
        <taxon>Alveolata</taxon>
        <taxon>Dinophyceae</taxon>
        <taxon>Suessiales</taxon>
        <taxon>Symbiodiniaceae</taxon>
        <taxon>Symbiodinium</taxon>
    </lineage>
</organism>
<dbReference type="GO" id="GO:0043041">
    <property type="term" value="P:amino acid activation for nonribosomal peptide biosynthetic process"/>
    <property type="evidence" value="ECO:0007669"/>
    <property type="project" value="TreeGrafter"/>
</dbReference>
<feature type="region of interest" description="Disordered" evidence="1">
    <location>
        <begin position="918"/>
        <end position="942"/>
    </location>
</feature>
<feature type="compositionally biased region" description="Low complexity" evidence="1">
    <location>
        <begin position="815"/>
        <end position="828"/>
    </location>
</feature>
<feature type="domain" description="AMP-dependent synthetase/ligase" evidence="3">
    <location>
        <begin position="20"/>
        <end position="368"/>
    </location>
</feature>
<feature type="compositionally biased region" description="Basic and acidic residues" evidence="1">
    <location>
        <begin position="918"/>
        <end position="927"/>
    </location>
</feature>
<dbReference type="GO" id="GO:0005737">
    <property type="term" value="C:cytoplasm"/>
    <property type="evidence" value="ECO:0007669"/>
    <property type="project" value="TreeGrafter"/>
</dbReference>
<protein>
    <submittedName>
        <fullName evidence="4">NRPS32 protein</fullName>
    </submittedName>
</protein>
<dbReference type="InterPro" id="IPR023213">
    <property type="entry name" value="CAT-like_dom_sf"/>
</dbReference>
<dbReference type="Proteomes" id="UP000604046">
    <property type="component" value="Unassembled WGS sequence"/>
</dbReference>
<feature type="region of interest" description="Disordered" evidence="1">
    <location>
        <begin position="737"/>
        <end position="761"/>
    </location>
</feature>
<dbReference type="GO" id="GO:0031177">
    <property type="term" value="F:phosphopantetheine binding"/>
    <property type="evidence" value="ECO:0007669"/>
    <property type="project" value="TreeGrafter"/>
</dbReference>
<accession>A0A812J6T1</accession>
<evidence type="ECO:0000259" key="3">
    <source>
        <dbReference type="Pfam" id="PF00501"/>
    </source>
</evidence>
<evidence type="ECO:0000256" key="1">
    <source>
        <dbReference type="SAM" id="MobiDB-lite"/>
    </source>
</evidence>
<dbReference type="EMBL" id="CAJNDS010000341">
    <property type="protein sequence ID" value="CAE7194591.1"/>
    <property type="molecule type" value="Genomic_DNA"/>
</dbReference>
<dbReference type="OrthoDB" id="414736at2759"/>
<evidence type="ECO:0000313" key="4">
    <source>
        <dbReference type="EMBL" id="CAE7194591.1"/>
    </source>
</evidence>
<dbReference type="PROSITE" id="PS00455">
    <property type="entry name" value="AMP_BINDING"/>
    <property type="match status" value="1"/>
</dbReference>
<evidence type="ECO:0000256" key="2">
    <source>
        <dbReference type="SAM" id="Phobius"/>
    </source>
</evidence>
<name>A0A812J6T1_9DINO</name>
<feature type="compositionally biased region" description="Basic and acidic residues" evidence="1">
    <location>
        <begin position="829"/>
        <end position="846"/>
    </location>
</feature>
<dbReference type="PANTHER" id="PTHR45527:SF1">
    <property type="entry name" value="FATTY ACID SYNTHASE"/>
    <property type="match status" value="1"/>
</dbReference>
<dbReference type="Pfam" id="PF00501">
    <property type="entry name" value="AMP-binding"/>
    <property type="match status" value="1"/>
</dbReference>
<comment type="caution">
    <text evidence="4">The sequence shown here is derived from an EMBL/GenBank/DDBJ whole genome shotgun (WGS) entry which is preliminary data.</text>
</comment>
<proteinExistence type="predicted"/>
<feature type="region of interest" description="Disordered" evidence="1">
    <location>
        <begin position="786"/>
        <end position="852"/>
    </location>
</feature>
<feature type="transmembrane region" description="Helical" evidence="2">
    <location>
        <begin position="542"/>
        <end position="564"/>
    </location>
</feature>
<dbReference type="InterPro" id="IPR020845">
    <property type="entry name" value="AMP-binding_CS"/>
</dbReference>
<keyword evidence="5" id="KW-1185">Reference proteome</keyword>
<sequence length="1553" mass="171937">MSSPEGDASESLPSFVDAFDNWAKLLPTQLAVCGGSVSWSWDELCKKSRVAERHILAECSKSTGKAVDVVAILAHRSPQWLAATIGVMRCNLPFVWMGAGELPLKGRYAERQRNDQIMQVLHPELLLLDAAAAPEVIPDWEQVSRPRVLPLESLQSEICDAVVQHGIRTAQQALCYQLTGGTTGSSKCVRISHEMALHEVAAYPKAFKTLSSQDRVLQHTPVLWAASAIGQINIAVSFGACICIAEMDQDSISRNGATVLGTVPSALRSINPQAVPTVRCVFCWGESMSPVLATQWRSEKRRVIELLISTEYWLSLYSEGTMSVEGRTVYCAVPGADIAVLENGTLSTDCNATGQLCLRGPMVTTRYLGPHAASTVTPPDASAAFFKTQDVVTIVQQNPLRLEFRGRSDMLIKVGGQFVDLSEAELRLKAKLLPPPEQTECESDVFADEVAVVPPADSGSTVSAHVFVVVLDHRCSSARRILSCARALIPSGAALHLLGKPLPKDPVSGKVDRQTLLRGLVGETRSRPVWTALRSRLRMQPVWLLAVAFAGGLNLNALLSWFIWRKPLGRPGAKSLLQASLHVALAPYFWLLTLYIPQRACRNFFNNIPFGRLGALCIWYQLIRSGDARLRWLSGAAFAGCTGTGMGLAMRRGRFLAWWLTFWLAIPEIAEAECGWWLKMSNWQMYFDTLVSFVLEARSRSTELCENIVELLCSLPHTAREWNESWRSGSLPYEPPEELQGFHNLGAEPPQVADASEDSLEPAELAPALSLVCQECDVEADTAQMSQVEHDGGGEASLLPTELPQSPPAEDAAEEAAAPGSGLNAAAKAESKSECSHSDNESKEALGESLSQAVEVAASSPCDSDSENESWACVDCKCPLPWGSDWRQEDTSFYCKACYNDFDNRWWEFHTRDVLDSGPVPDERLQETPDAVTPGSPRGSETLHTTSVAGTVLVQLLQPMFSNLHNDSRLSGIDSLAVLTLCRQLRMAIPNLAIRPQDVFQCGTVRDLLSMVENVEKDTGEAELQMPEALGDTGVGRAIWFAPGQVKSTCKWLYGCRGLLDERCFKRAAAQLIARHEGLRAEFEDGAGMEILRFMRDVVPLHLILWQELEKSGRLLPMVRGCRRLISKAFRACWPRSVPQRVTASFLEDRIWVVRCKTWREVEQASHRLRQEWEPPFTLGLFLLEKPSEQERDILNPAEAGKGAGSPEDWGAPSSFLQFVVSHAYSDGYCSVPLVQDFASLYAQEEEVLLGASQSALRKATQGRSEWNHLVPLSSGATFEVLESRLFAAMDFRPSWSHPEQLSLRAAIFDETPKKQPWVYDHEVLVEGKAVEALHRNAKAYGLPFDVVLLSIVLAASFKATWALEKLRSFYKGVSPQDFAASKTELSLPLTLYAPMRDGSLNDAMVGLFSDWRDLTVACSSSVSLLGFCLEVADLIRFRRWEMFDPVQNGNNILVNILPLDEQARGQQHFKQTRAHEYGGMRHAAADRRRAFRAPHRPMRITLEQEAPDAWWINLNINAENFSTSWCRSFVKNLKECVQDLQCQPLRPVLVAG</sequence>
<dbReference type="PANTHER" id="PTHR45527">
    <property type="entry name" value="NONRIBOSOMAL PEPTIDE SYNTHETASE"/>
    <property type="match status" value="1"/>
</dbReference>